<evidence type="ECO:0000313" key="3">
    <source>
        <dbReference type="Proteomes" id="UP001501323"/>
    </source>
</evidence>
<protein>
    <recommendedName>
        <fullName evidence="4">DUF4064 domain-containing protein</fullName>
    </recommendedName>
</protein>
<name>A0ABP9E8W8_9GAMM</name>
<reference evidence="3" key="1">
    <citation type="journal article" date="2019" name="Int. J. Syst. Evol. Microbiol.">
        <title>The Global Catalogue of Microorganisms (GCM) 10K type strain sequencing project: providing services to taxonomists for standard genome sequencing and annotation.</title>
        <authorList>
            <consortium name="The Broad Institute Genomics Platform"/>
            <consortium name="The Broad Institute Genome Sequencing Center for Infectious Disease"/>
            <person name="Wu L."/>
            <person name="Ma J."/>
        </authorList>
    </citation>
    <scope>NUCLEOTIDE SEQUENCE [LARGE SCALE GENOMIC DNA]</scope>
    <source>
        <strain evidence="3">JCM 18392</strain>
    </source>
</reference>
<evidence type="ECO:0000256" key="1">
    <source>
        <dbReference type="SAM" id="Phobius"/>
    </source>
</evidence>
<proteinExistence type="predicted"/>
<keyword evidence="3" id="KW-1185">Reference proteome</keyword>
<accession>A0ABP9E8W8</accession>
<feature type="transmembrane region" description="Helical" evidence="1">
    <location>
        <begin position="78"/>
        <end position="101"/>
    </location>
</feature>
<keyword evidence="1" id="KW-0472">Membrane</keyword>
<sequence>MKQYWTQAIRAIAALALALALSTLFGAFSGYWQDPDLAHRIEREMPAYAKRNPAASPEDMAAFYQTLDPAPRPEPPPALVAIVKSNLHLVLLCTFGALVLLRPRLAPAVLVGIAAACLVAVFFGLQALLLFVAAHVLYGLTLMLFPRLQRRAA</sequence>
<evidence type="ECO:0000313" key="2">
    <source>
        <dbReference type="EMBL" id="GAA4870994.1"/>
    </source>
</evidence>
<gene>
    <name evidence="2" type="ORF">GCM10023332_24340</name>
</gene>
<comment type="caution">
    <text evidence="2">The sequence shown here is derived from an EMBL/GenBank/DDBJ whole genome shotgun (WGS) entry which is preliminary data.</text>
</comment>
<organism evidence="2 3">
    <name type="scientific">Luteimonas vadosa</name>
    <dbReference type="NCBI Taxonomy" id="1165507"/>
    <lineage>
        <taxon>Bacteria</taxon>
        <taxon>Pseudomonadati</taxon>
        <taxon>Pseudomonadota</taxon>
        <taxon>Gammaproteobacteria</taxon>
        <taxon>Lysobacterales</taxon>
        <taxon>Lysobacteraceae</taxon>
        <taxon>Luteimonas</taxon>
    </lineage>
</organism>
<keyword evidence="1" id="KW-0812">Transmembrane</keyword>
<dbReference type="Proteomes" id="UP001501323">
    <property type="component" value="Unassembled WGS sequence"/>
</dbReference>
<keyword evidence="1" id="KW-1133">Transmembrane helix</keyword>
<feature type="transmembrane region" description="Helical" evidence="1">
    <location>
        <begin position="108"/>
        <end position="138"/>
    </location>
</feature>
<dbReference type="EMBL" id="BAABJY010000006">
    <property type="protein sequence ID" value="GAA4870994.1"/>
    <property type="molecule type" value="Genomic_DNA"/>
</dbReference>
<evidence type="ECO:0008006" key="4">
    <source>
        <dbReference type="Google" id="ProtNLM"/>
    </source>
</evidence>